<keyword evidence="1" id="KW-0812">Transmembrane</keyword>
<dbReference type="AlphaFoldDB" id="A0A8C2MUI0"/>
<feature type="signal peptide" evidence="2">
    <location>
        <begin position="1"/>
        <end position="35"/>
    </location>
</feature>
<dbReference type="SUPFAM" id="SSF48726">
    <property type="entry name" value="Immunoglobulin"/>
    <property type="match status" value="1"/>
</dbReference>
<name>A0A8C2MUI0_CRIGR</name>
<feature type="chain" id="PRO_5034429194" evidence="2">
    <location>
        <begin position="36"/>
        <end position="240"/>
    </location>
</feature>
<evidence type="ECO:0000313" key="5">
    <source>
        <dbReference type="Proteomes" id="UP000694386"/>
    </source>
</evidence>
<evidence type="ECO:0000256" key="1">
    <source>
        <dbReference type="SAM" id="Phobius"/>
    </source>
</evidence>
<dbReference type="GeneTree" id="ENSGT01050000244808"/>
<evidence type="ECO:0000259" key="3">
    <source>
        <dbReference type="PROSITE" id="PS50835"/>
    </source>
</evidence>
<proteinExistence type="predicted"/>
<dbReference type="InterPro" id="IPR007110">
    <property type="entry name" value="Ig-like_dom"/>
</dbReference>
<sequence>MGDGGSLISFKGIRRWLDKLLLGAVFLSTAFQNTAVDCKKGKTNELPPPNLNSSVNAVRTGQNVSLSCSSKNTSMDITYSLFLGTKHLQTKKTRAGAVTFYLKISSANETGPYKCKTNVSTWQKYSQELNFTVSEEDSCPSCLLSQLLPGVLLGLLVITLVLVFFIQPKYKKRKAQREESQDSGDAHMQGELYANIYETQTARQPQELHYATPVFKEVAPREQEGCVGKNPDYIYSELTR</sequence>
<evidence type="ECO:0000256" key="2">
    <source>
        <dbReference type="SAM" id="SignalP"/>
    </source>
</evidence>
<protein>
    <submittedName>
        <fullName evidence="4">Mast cell immunoglobulin like receptor 1</fullName>
    </submittedName>
</protein>
<dbReference type="Proteomes" id="UP000694386">
    <property type="component" value="Unplaced"/>
</dbReference>
<evidence type="ECO:0000313" key="4">
    <source>
        <dbReference type="Ensembl" id="ENSCGRP00001023838.1"/>
    </source>
</evidence>
<keyword evidence="2" id="KW-0732">Signal</keyword>
<gene>
    <name evidence="4" type="primary">Milr1</name>
</gene>
<feature type="transmembrane region" description="Helical" evidence="1">
    <location>
        <begin position="147"/>
        <end position="166"/>
    </location>
</feature>
<dbReference type="InterPro" id="IPR013783">
    <property type="entry name" value="Ig-like_fold"/>
</dbReference>
<dbReference type="Pfam" id="PF13895">
    <property type="entry name" value="Ig_2"/>
    <property type="match status" value="1"/>
</dbReference>
<organism evidence="4 5">
    <name type="scientific">Cricetulus griseus</name>
    <name type="common">Chinese hamster</name>
    <name type="synonym">Cricetulus barabensis griseus</name>
    <dbReference type="NCBI Taxonomy" id="10029"/>
    <lineage>
        <taxon>Eukaryota</taxon>
        <taxon>Metazoa</taxon>
        <taxon>Chordata</taxon>
        <taxon>Craniata</taxon>
        <taxon>Vertebrata</taxon>
        <taxon>Euteleostomi</taxon>
        <taxon>Mammalia</taxon>
        <taxon>Eutheria</taxon>
        <taxon>Euarchontoglires</taxon>
        <taxon>Glires</taxon>
        <taxon>Rodentia</taxon>
        <taxon>Myomorpha</taxon>
        <taxon>Muroidea</taxon>
        <taxon>Cricetidae</taxon>
        <taxon>Cricetinae</taxon>
        <taxon>Cricetulus</taxon>
    </lineage>
</organism>
<dbReference type="GO" id="GO:0033004">
    <property type="term" value="P:negative regulation of mast cell activation"/>
    <property type="evidence" value="ECO:0007669"/>
    <property type="project" value="Ensembl"/>
</dbReference>
<feature type="domain" description="Ig-like" evidence="3">
    <location>
        <begin position="49"/>
        <end position="134"/>
    </location>
</feature>
<dbReference type="Gene3D" id="2.60.40.10">
    <property type="entry name" value="Immunoglobulins"/>
    <property type="match status" value="1"/>
</dbReference>
<keyword evidence="1" id="KW-0472">Membrane</keyword>
<accession>A0A8C2MUI0</accession>
<reference evidence="4" key="2">
    <citation type="submission" date="2025-09" db="UniProtKB">
        <authorList>
            <consortium name="Ensembl"/>
        </authorList>
    </citation>
    <scope>IDENTIFICATION</scope>
</reference>
<dbReference type="Ensembl" id="ENSCGRT00001028084.1">
    <property type="protein sequence ID" value="ENSCGRP00001023838.1"/>
    <property type="gene ID" value="ENSCGRG00001021939.1"/>
</dbReference>
<dbReference type="GO" id="GO:0043303">
    <property type="term" value="P:mast cell degranulation"/>
    <property type="evidence" value="ECO:0007669"/>
    <property type="project" value="Ensembl"/>
</dbReference>
<dbReference type="InterPro" id="IPR036179">
    <property type="entry name" value="Ig-like_dom_sf"/>
</dbReference>
<keyword evidence="1" id="KW-1133">Transmembrane helix</keyword>
<reference evidence="4" key="1">
    <citation type="submission" date="2025-08" db="UniProtKB">
        <authorList>
            <consortium name="Ensembl"/>
        </authorList>
    </citation>
    <scope>IDENTIFICATION</scope>
</reference>
<dbReference type="PROSITE" id="PS50835">
    <property type="entry name" value="IG_LIKE"/>
    <property type="match status" value="1"/>
</dbReference>